<evidence type="ECO:0000313" key="7">
    <source>
        <dbReference type="Proteomes" id="UP000605992"/>
    </source>
</evidence>
<dbReference type="AlphaFoldDB" id="A0A8J3XVL5"/>
<dbReference type="GO" id="GO:0000976">
    <property type="term" value="F:transcription cis-regulatory region binding"/>
    <property type="evidence" value="ECO:0007669"/>
    <property type="project" value="TreeGrafter"/>
</dbReference>
<dbReference type="PROSITE" id="PS50977">
    <property type="entry name" value="HTH_TETR_2"/>
    <property type="match status" value="1"/>
</dbReference>
<sequence>MAAAAGLLAEGGREAVSTRGVSNAAHVQPPAIYRIFGDMQGLLDAVVSYGFQAYLDKKINRPHAADPVDDLREGWDAHVGFGVANPEFYKLMYGQPVSGTESEAAKKAAEILIGLVERVAKAGRLAVGVERAAQMIHSAGCGVTLTLIGTPPESRDPELSERTREAILAAVITEGPRASGAGRPSAVHAVALKAVLSEAEDTLSPGERHLLTEWLDRISHSW</sequence>
<keyword evidence="2 4" id="KW-0238">DNA-binding</keyword>
<dbReference type="Gene3D" id="1.10.357.10">
    <property type="entry name" value="Tetracycline Repressor, domain 2"/>
    <property type="match status" value="1"/>
</dbReference>
<name>A0A8J3XVL5_9ACTN</name>
<dbReference type="InterPro" id="IPR009057">
    <property type="entry name" value="Homeodomain-like_sf"/>
</dbReference>
<dbReference type="Proteomes" id="UP000605992">
    <property type="component" value="Unassembled WGS sequence"/>
</dbReference>
<dbReference type="PANTHER" id="PTHR30055:SF234">
    <property type="entry name" value="HTH-TYPE TRANSCRIPTIONAL REGULATOR BETI"/>
    <property type="match status" value="1"/>
</dbReference>
<evidence type="ECO:0000256" key="4">
    <source>
        <dbReference type="PROSITE-ProRule" id="PRU00335"/>
    </source>
</evidence>
<dbReference type="Pfam" id="PF00440">
    <property type="entry name" value="TetR_N"/>
    <property type="match status" value="1"/>
</dbReference>
<reference evidence="6" key="1">
    <citation type="submission" date="2021-01" db="EMBL/GenBank/DDBJ databases">
        <title>Whole genome shotgun sequence of Planotetraspora thailandica NBRC 104271.</title>
        <authorList>
            <person name="Komaki H."/>
            <person name="Tamura T."/>
        </authorList>
    </citation>
    <scope>NUCLEOTIDE SEQUENCE</scope>
    <source>
        <strain evidence="6">NBRC 104271</strain>
    </source>
</reference>
<evidence type="ECO:0000259" key="5">
    <source>
        <dbReference type="PROSITE" id="PS50977"/>
    </source>
</evidence>
<keyword evidence="7" id="KW-1185">Reference proteome</keyword>
<comment type="caution">
    <text evidence="6">The sequence shown here is derived from an EMBL/GenBank/DDBJ whole genome shotgun (WGS) entry which is preliminary data.</text>
</comment>
<keyword evidence="3" id="KW-0804">Transcription</keyword>
<organism evidence="6 7">
    <name type="scientific">Planotetraspora thailandica</name>
    <dbReference type="NCBI Taxonomy" id="487172"/>
    <lineage>
        <taxon>Bacteria</taxon>
        <taxon>Bacillati</taxon>
        <taxon>Actinomycetota</taxon>
        <taxon>Actinomycetes</taxon>
        <taxon>Streptosporangiales</taxon>
        <taxon>Streptosporangiaceae</taxon>
        <taxon>Planotetraspora</taxon>
    </lineage>
</organism>
<dbReference type="PANTHER" id="PTHR30055">
    <property type="entry name" value="HTH-TYPE TRANSCRIPTIONAL REGULATOR RUTR"/>
    <property type="match status" value="1"/>
</dbReference>
<dbReference type="SUPFAM" id="SSF48498">
    <property type="entry name" value="Tetracyclin repressor-like, C-terminal domain"/>
    <property type="match status" value="1"/>
</dbReference>
<evidence type="ECO:0000256" key="1">
    <source>
        <dbReference type="ARBA" id="ARBA00023015"/>
    </source>
</evidence>
<protein>
    <submittedName>
        <fullName evidence="6">TetR family transcriptional regulator</fullName>
    </submittedName>
</protein>
<dbReference type="GO" id="GO:0003700">
    <property type="term" value="F:DNA-binding transcription factor activity"/>
    <property type="evidence" value="ECO:0007669"/>
    <property type="project" value="TreeGrafter"/>
</dbReference>
<dbReference type="InterPro" id="IPR001647">
    <property type="entry name" value="HTH_TetR"/>
</dbReference>
<gene>
    <name evidence="6" type="ORF">Pth03_24990</name>
</gene>
<evidence type="ECO:0000313" key="6">
    <source>
        <dbReference type="EMBL" id="GII54110.1"/>
    </source>
</evidence>
<dbReference type="EMBL" id="BOOR01000014">
    <property type="protein sequence ID" value="GII54110.1"/>
    <property type="molecule type" value="Genomic_DNA"/>
</dbReference>
<evidence type="ECO:0000256" key="3">
    <source>
        <dbReference type="ARBA" id="ARBA00023163"/>
    </source>
</evidence>
<proteinExistence type="predicted"/>
<feature type="DNA-binding region" description="H-T-H motif" evidence="4">
    <location>
        <begin position="17"/>
        <end position="36"/>
    </location>
</feature>
<dbReference type="InterPro" id="IPR050109">
    <property type="entry name" value="HTH-type_TetR-like_transc_reg"/>
</dbReference>
<keyword evidence="1" id="KW-0805">Transcription regulation</keyword>
<dbReference type="SUPFAM" id="SSF46689">
    <property type="entry name" value="Homeodomain-like"/>
    <property type="match status" value="1"/>
</dbReference>
<dbReference type="InterPro" id="IPR036271">
    <property type="entry name" value="Tet_transcr_reg_TetR-rel_C_sf"/>
</dbReference>
<accession>A0A8J3XVL5</accession>
<feature type="domain" description="HTH tetR-type" evidence="5">
    <location>
        <begin position="1"/>
        <end position="54"/>
    </location>
</feature>
<evidence type="ECO:0000256" key="2">
    <source>
        <dbReference type="ARBA" id="ARBA00023125"/>
    </source>
</evidence>